<organism evidence="3 4">
    <name type="scientific">Rossellomorea aquimaris</name>
    <dbReference type="NCBI Taxonomy" id="189382"/>
    <lineage>
        <taxon>Bacteria</taxon>
        <taxon>Bacillati</taxon>
        <taxon>Bacillota</taxon>
        <taxon>Bacilli</taxon>
        <taxon>Bacillales</taxon>
        <taxon>Bacillaceae</taxon>
        <taxon>Rossellomorea</taxon>
    </lineage>
</organism>
<dbReference type="OrthoDB" id="2935725at2"/>
<evidence type="ECO:0000259" key="2">
    <source>
        <dbReference type="Pfam" id="PF14258"/>
    </source>
</evidence>
<evidence type="ECO:0000256" key="1">
    <source>
        <dbReference type="SAM" id="Phobius"/>
    </source>
</evidence>
<evidence type="ECO:0000313" key="4">
    <source>
        <dbReference type="Proteomes" id="UP000252118"/>
    </source>
</evidence>
<gene>
    <name evidence="3" type="ORF">DET59_103199</name>
</gene>
<name>A0A366EWI8_9BACI</name>
<feature type="transmembrane region" description="Helical" evidence="1">
    <location>
        <begin position="7"/>
        <end position="25"/>
    </location>
</feature>
<sequence length="376" mass="43076">MKTNLKAWVWLTTLLSLFIIIGVFLSPEKPKEYPAYVSESPSPSGIKALYTFLENEGASIQRWSFSPDRLPAAESDQLLIMVEPFSIPEQEEMKAYENFMRAGNTILLLKDNPKGMFDTKTFLLGEGLDNPLIRDGKGNTYQTDILSDVRLETTDQDTILLDDGDGTIAYSSPMGKGQLIVSTSPAWAMNGNILDSDHLPLVLTLLESGGADRKTILVDEYLHGGESEASLTTLYPQWLLIIILQLLILTALWLWMRGKRFGDILLPREETVRFSDERIKALSAWYLKGRQYKESLVIQAEYVRVLFQERWGIPTNKEWSELDEPLERRLTTVSKKEIDSFLTGIRAELEKERISKQEYVLWSKRIELFRKEVEDR</sequence>
<protein>
    <submittedName>
        <fullName evidence="3">Uncharacterized protein DUF4350</fullName>
    </submittedName>
</protein>
<reference evidence="3 4" key="1">
    <citation type="submission" date="2018-06" db="EMBL/GenBank/DDBJ databases">
        <title>Freshwater and sediment microbial communities from various areas in North America, analyzing microbe dynamics in response to fracking.</title>
        <authorList>
            <person name="Lamendella R."/>
        </authorList>
    </citation>
    <scope>NUCLEOTIDE SEQUENCE [LARGE SCALE GENOMIC DNA]</scope>
    <source>
        <strain evidence="3 4">97B</strain>
    </source>
</reference>
<dbReference type="AlphaFoldDB" id="A0A366EWI8"/>
<dbReference type="RefSeq" id="WP_113968637.1">
    <property type="nucleotide sequence ID" value="NZ_QNRJ01000003.1"/>
</dbReference>
<keyword evidence="1" id="KW-0812">Transmembrane</keyword>
<dbReference type="EMBL" id="QNRJ01000003">
    <property type="protein sequence ID" value="RBP06070.1"/>
    <property type="molecule type" value="Genomic_DNA"/>
</dbReference>
<keyword evidence="1" id="KW-1133">Transmembrane helix</keyword>
<evidence type="ECO:0000313" key="3">
    <source>
        <dbReference type="EMBL" id="RBP06070.1"/>
    </source>
</evidence>
<proteinExistence type="predicted"/>
<comment type="caution">
    <text evidence="3">The sequence shown here is derived from an EMBL/GenBank/DDBJ whole genome shotgun (WGS) entry which is preliminary data.</text>
</comment>
<keyword evidence="1" id="KW-0472">Membrane</keyword>
<dbReference type="Pfam" id="PF14258">
    <property type="entry name" value="DUF4350"/>
    <property type="match status" value="1"/>
</dbReference>
<accession>A0A366EWI8</accession>
<feature type="domain" description="DUF4350" evidence="2">
    <location>
        <begin position="38"/>
        <end position="206"/>
    </location>
</feature>
<dbReference type="Proteomes" id="UP000252118">
    <property type="component" value="Unassembled WGS sequence"/>
</dbReference>
<feature type="transmembrane region" description="Helical" evidence="1">
    <location>
        <begin position="238"/>
        <end position="256"/>
    </location>
</feature>
<dbReference type="InterPro" id="IPR025646">
    <property type="entry name" value="DUF4350"/>
</dbReference>